<evidence type="ECO:0000256" key="1">
    <source>
        <dbReference type="ARBA" id="ARBA00004196"/>
    </source>
</evidence>
<organism evidence="6 7">
    <name type="scientific">Amycolatopsis pigmentata</name>
    <dbReference type="NCBI Taxonomy" id="450801"/>
    <lineage>
        <taxon>Bacteria</taxon>
        <taxon>Bacillati</taxon>
        <taxon>Actinomycetota</taxon>
        <taxon>Actinomycetes</taxon>
        <taxon>Pseudonocardiales</taxon>
        <taxon>Pseudonocardiaceae</taxon>
        <taxon>Amycolatopsis</taxon>
    </lineage>
</organism>
<sequence>MAGQVFGMRRGVAGVGVVVAAVAALAGCATTPPAQTGGVGGAAGGSNTKVAVVAAENFWGSLATQLGGEHATVTSVIDNPDADPHDYEPTPADGRTIASAQYAIVNGIGYDPWAPKMIDANPNPQRKVLNVGDLAGVKDGGNPHRWYSPEDVHKVIEQITADYKTIDPADAAYFDQRKQTFETQTLARYDQLIADIKAKYAGTPIGASESIVTPLAEGLGLTMATPESFLDAISEGSDPTAADKATIDNQIRGKQIKIYVYNSQNSTPDVQRQADEAKAAGIPVALVTETLTPAGATFQDWQVTQLEGIEHALAQATGK</sequence>
<dbReference type="Proteomes" id="UP001597417">
    <property type="component" value="Unassembled WGS sequence"/>
</dbReference>
<accession>A0ABW5G4L5</accession>
<evidence type="ECO:0000256" key="2">
    <source>
        <dbReference type="ARBA" id="ARBA00022448"/>
    </source>
</evidence>
<dbReference type="RefSeq" id="WP_378271163.1">
    <property type="nucleotide sequence ID" value="NZ_JBHUKR010000025.1"/>
</dbReference>
<comment type="subcellular location">
    <subcellularLocation>
        <location evidence="1">Cell envelope</location>
    </subcellularLocation>
</comment>
<evidence type="ECO:0000313" key="7">
    <source>
        <dbReference type="Proteomes" id="UP001597417"/>
    </source>
</evidence>
<feature type="signal peptide" evidence="5">
    <location>
        <begin position="1"/>
        <end position="26"/>
    </location>
</feature>
<evidence type="ECO:0000256" key="3">
    <source>
        <dbReference type="ARBA" id="ARBA00022723"/>
    </source>
</evidence>
<dbReference type="EMBL" id="JBHUKR010000025">
    <property type="protein sequence ID" value="MFD2422190.1"/>
    <property type="molecule type" value="Genomic_DNA"/>
</dbReference>
<dbReference type="SUPFAM" id="SSF53807">
    <property type="entry name" value="Helical backbone' metal receptor"/>
    <property type="match status" value="1"/>
</dbReference>
<dbReference type="PANTHER" id="PTHR42953">
    <property type="entry name" value="HIGH-AFFINITY ZINC UPTAKE SYSTEM PROTEIN ZNUA-RELATED"/>
    <property type="match status" value="1"/>
</dbReference>
<evidence type="ECO:0000256" key="4">
    <source>
        <dbReference type="ARBA" id="ARBA00022729"/>
    </source>
</evidence>
<comment type="caution">
    <text evidence="6">The sequence shown here is derived from an EMBL/GenBank/DDBJ whole genome shotgun (WGS) entry which is preliminary data.</text>
</comment>
<keyword evidence="7" id="KW-1185">Reference proteome</keyword>
<proteinExistence type="predicted"/>
<reference evidence="7" key="1">
    <citation type="journal article" date="2019" name="Int. J. Syst. Evol. Microbiol.">
        <title>The Global Catalogue of Microorganisms (GCM) 10K type strain sequencing project: providing services to taxonomists for standard genome sequencing and annotation.</title>
        <authorList>
            <consortium name="The Broad Institute Genomics Platform"/>
            <consortium name="The Broad Institute Genome Sequencing Center for Infectious Disease"/>
            <person name="Wu L."/>
            <person name="Ma J."/>
        </authorList>
    </citation>
    <scope>NUCLEOTIDE SEQUENCE [LARGE SCALE GENOMIC DNA]</scope>
    <source>
        <strain evidence="7">CGMCC 4.7645</strain>
    </source>
</reference>
<dbReference type="Pfam" id="PF01297">
    <property type="entry name" value="ZnuA"/>
    <property type="match status" value="1"/>
</dbReference>
<evidence type="ECO:0000256" key="5">
    <source>
        <dbReference type="SAM" id="SignalP"/>
    </source>
</evidence>
<name>A0ABW5G4L5_9PSEU</name>
<keyword evidence="2" id="KW-0813">Transport</keyword>
<feature type="chain" id="PRO_5046873479" evidence="5">
    <location>
        <begin position="27"/>
        <end position="319"/>
    </location>
</feature>
<evidence type="ECO:0000313" key="6">
    <source>
        <dbReference type="EMBL" id="MFD2422190.1"/>
    </source>
</evidence>
<keyword evidence="4 5" id="KW-0732">Signal</keyword>
<gene>
    <name evidence="6" type="ORF">ACFSXZ_38280</name>
</gene>
<dbReference type="InterPro" id="IPR006127">
    <property type="entry name" value="ZnuA-like"/>
</dbReference>
<keyword evidence="3" id="KW-0479">Metal-binding</keyword>
<protein>
    <submittedName>
        <fullName evidence="6">Metal ABC transporter solute-binding protein, Zn/Mn family</fullName>
    </submittedName>
</protein>
<dbReference type="Gene3D" id="3.40.50.1980">
    <property type="entry name" value="Nitrogenase molybdenum iron protein domain"/>
    <property type="match status" value="2"/>
</dbReference>
<dbReference type="PANTHER" id="PTHR42953:SF1">
    <property type="entry name" value="METAL-BINDING PROTEIN HI_0362-RELATED"/>
    <property type="match status" value="1"/>
</dbReference>
<dbReference type="InterPro" id="IPR050492">
    <property type="entry name" value="Bact_metal-bind_prot9"/>
</dbReference>